<dbReference type="InParanoid" id="G3NLQ6"/>
<dbReference type="InterPro" id="IPR018378">
    <property type="entry name" value="C-type_lectin_CS"/>
</dbReference>
<name>G3NLQ6_GASAC</name>
<dbReference type="Pfam" id="PF00059">
    <property type="entry name" value="Lectin_C"/>
    <property type="match status" value="1"/>
</dbReference>
<evidence type="ECO:0000313" key="3">
    <source>
        <dbReference type="Ensembl" id="ENSGACP00000006269.2"/>
    </source>
</evidence>
<feature type="domain" description="C-type lectin" evidence="2">
    <location>
        <begin position="31"/>
        <end position="146"/>
    </location>
</feature>
<dbReference type="FunCoup" id="G3NLQ6">
    <property type="interactions" value="55"/>
</dbReference>
<organism evidence="3 4">
    <name type="scientific">Gasterosteus aculeatus aculeatus</name>
    <name type="common">three-spined stickleback</name>
    <dbReference type="NCBI Taxonomy" id="481459"/>
    <lineage>
        <taxon>Eukaryota</taxon>
        <taxon>Metazoa</taxon>
        <taxon>Chordata</taxon>
        <taxon>Craniata</taxon>
        <taxon>Vertebrata</taxon>
        <taxon>Euteleostomi</taxon>
        <taxon>Actinopterygii</taxon>
        <taxon>Neopterygii</taxon>
        <taxon>Teleostei</taxon>
        <taxon>Neoteleostei</taxon>
        <taxon>Acanthomorphata</taxon>
        <taxon>Eupercaria</taxon>
        <taxon>Perciformes</taxon>
        <taxon>Cottioidei</taxon>
        <taxon>Gasterosteales</taxon>
        <taxon>Gasterosteidae</taxon>
        <taxon>Gasterosteus</taxon>
    </lineage>
</organism>
<dbReference type="PANTHER" id="PTHR45784:SF8">
    <property type="entry name" value="C-TYPE MANNOSE RECEPTOR 2-RELATED"/>
    <property type="match status" value="1"/>
</dbReference>
<reference evidence="3 4" key="1">
    <citation type="journal article" date="2021" name="G3 (Bethesda)">
        <title>Improved contiguity of the threespine stickleback genome using long-read sequencing.</title>
        <authorList>
            <person name="Nath S."/>
            <person name="Shaw D.E."/>
            <person name="White M.A."/>
        </authorList>
    </citation>
    <scope>NUCLEOTIDE SEQUENCE [LARGE SCALE GENOMIC DNA]</scope>
    <source>
        <strain evidence="3 4">Lake Benthic</strain>
    </source>
</reference>
<sequence length="148" mass="17176">MYFTSTMYKVLCVVDAGWRNDDCSKRRPFSCFHNGLVLVKENKTWEEAMERCRQQHRDLVSVTSESVLLETLRTSRWAQAARVWTGLRFLAGGWLWVSGETVSYQAWSPGETPQCPAWIRRCGALSLEGRRWESWDCADTLNFVCNIE</sequence>
<dbReference type="InterPro" id="IPR016187">
    <property type="entry name" value="CTDL_fold"/>
</dbReference>
<dbReference type="GeneTree" id="ENSGT01150000287107"/>
<reference evidence="3" key="2">
    <citation type="submission" date="2025-08" db="UniProtKB">
        <authorList>
            <consortium name="Ensembl"/>
        </authorList>
    </citation>
    <scope>IDENTIFICATION</scope>
</reference>
<keyword evidence="1" id="KW-1015">Disulfide bond</keyword>
<evidence type="ECO:0000259" key="2">
    <source>
        <dbReference type="PROSITE" id="PS50041"/>
    </source>
</evidence>
<dbReference type="PROSITE" id="PS00615">
    <property type="entry name" value="C_TYPE_LECTIN_1"/>
    <property type="match status" value="1"/>
</dbReference>
<dbReference type="InterPro" id="IPR016186">
    <property type="entry name" value="C-type_lectin-like/link_sf"/>
</dbReference>
<dbReference type="Gene3D" id="3.10.100.10">
    <property type="entry name" value="Mannose-Binding Protein A, subunit A"/>
    <property type="match status" value="1"/>
</dbReference>
<dbReference type="SMART" id="SM00034">
    <property type="entry name" value="CLECT"/>
    <property type="match status" value="1"/>
</dbReference>
<dbReference type="PANTHER" id="PTHR45784">
    <property type="entry name" value="C-TYPE LECTIN DOMAIN FAMILY 20 MEMBER A-RELATED"/>
    <property type="match status" value="1"/>
</dbReference>
<dbReference type="AlphaFoldDB" id="G3NLQ6"/>
<dbReference type="SUPFAM" id="SSF56436">
    <property type="entry name" value="C-type lectin-like"/>
    <property type="match status" value="1"/>
</dbReference>
<keyword evidence="4" id="KW-1185">Reference proteome</keyword>
<accession>G3NLQ6</accession>
<dbReference type="eggNOG" id="KOG4297">
    <property type="taxonomic scope" value="Eukaryota"/>
</dbReference>
<dbReference type="Ensembl" id="ENSGACT00000006286.2">
    <property type="protein sequence ID" value="ENSGACP00000006269.2"/>
    <property type="gene ID" value="ENSGACG00000004756.2"/>
</dbReference>
<dbReference type="InterPro" id="IPR001304">
    <property type="entry name" value="C-type_lectin-like"/>
</dbReference>
<evidence type="ECO:0000313" key="4">
    <source>
        <dbReference type="Proteomes" id="UP000007635"/>
    </source>
</evidence>
<reference evidence="3" key="3">
    <citation type="submission" date="2025-09" db="UniProtKB">
        <authorList>
            <consortium name="Ensembl"/>
        </authorList>
    </citation>
    <scope>IDENTIFICATION</scope>
</reference>
<proteinExistence type="predicted"/>
<dbReference type="STRING" id="69293.ENSGACP00000006269"/>
<dbReference type="OMA" id="CADTLNF"/>
<dbReference type="PROSITE" id="PS50041">
    <property type="entry name" value="C_TYPE_LECTIN_2"/>
    <property type="match status" value="1"/>
</dbReference>
<evidence type="ECO:0000256" key="1">
    <source>
        <dbReference type="ARBA" id="ARBA00023157"/>
    </source>
</evidence>
<protein>
    <recommendedName>
        <fullName evidence="2">C-type lectin domain-containing protein</fullName>
    </recommendedName>
</protein>
<dbReference type="Proteomes" id="UP000007635">
    <property type="component" value="Chromosome XVII"/>
</dbReference>